<dbReference type="EMBL" id="LKAM01000017">
    <property type="protein sequence ID" value="KUM45670.1"/>
    <property type="molecule type" value="Genomic_DNA"/>
</dbReference>
<proteinExistence type="predicted"/>
<name>A0A124GMG9_PICGL</name>
<evidence type="ECO:0000313" key="2">
    <source>
        <dbReference type="EMBL" id="KUM45670.1"/>
    </source>
</evidence>
<geneLocation type="mitochondrion" evidence="1"/>
<comment type="caution">
    <text evidence="1">The sequence shown here is derived from an EMBL/GenBank/DDBJ whole genome shotgun (WGS) entry which is preliminary data.</text>
</comment>
<keyword evidence="1" id="KW-0496">Mitochondrion</keyword>
<reference evidence="1" key="1">
    <citation type="journal article" date="2015" name="Genome Biol. Evol.">
        <title>Organellar Genomes of White Spruce (Picea glauca): Assembly and Annotation.</title>
        <authorList>
            <person name="Jackman S.D."/>
            <person name="Warren R.L."/>
            <person name="Gibb E.A."/>
            <person name="Vandervalk B.P."/>
            <person name="Mohamadi H."/>
            <person name="Chu J."/>
            <person name="Raymond A."/>
            <person name="Pleasance S."/>
            <person name="Coope R."/>
            <person name="Wildung M.R."/>
            <person name="Ritland C.E."/>
            <person name="Bousquet J."/>
            <person name="Jones S.J."/>
            <person name="Bohlmann J."/>
            <person name="Birol I."/>
        </authorList>
    </citation>
    <scope>NUCLEOTIDE SEQUENCE [LARGE SCALE GENOMIC DNA]</scope>
    <source>
        <tissue evidence="1">Flushing bud</tissue>
    </source>
</reference>
<dbReference type="EMBL" id="LKAM01000017">
    <property type="protein sequence ID" value="KUM45651.1"/>
    <property type="molecule type" value="Genomic_DNA"/>
</dbReference>
<evidence type="ECO:0000313" key="3">
    <source>
        <dbReference type="EMBL" id="KUM45677.1"/>
    </source>
</evidence>
<organism evidence="1">
    <name type="scientific">Picea glauca</name>
    <name type="common">White spruce</name>
    <name type="synonym">Pinus glauca</name>
    <dbReference type="NCBI Taxonomy" id="3330"/>
    <lineage>
        <taxon>Eukaryota</taxon>
        <taxon>Viridiplantae</taxon>
        <taxon>Streptophyta</taxon>
        <taxon>Embryophyta</taxon>
        <taxon>Tracheophyta</taxon>
        <taxon>Spermatophyta</taxon>
        <taxon>Pinopsida</taxon>
        <taxon>Pinidae</taxon>
        <taxon>Conifers I</taxon>
        <taxon>Pinales</taxon>
        <taxon>Pinaceae</taxon>
        <taxon>Picea</taxon>
    </lineage>
</organism>
<evidence type="ECO:0000313" key="1">
    <source>
        <dbReference type="EMBL" id="KUM45651.1"/>
    </source>
</evidence>
<dbReference type="EMBL" id="LKAM01000017">
    <property type="protein sequence ID" value="KUM45677.1"/>
    <property type="molecule type" value="Genomic_DNA"/>
</dbReference>
<dbReference type="AlphaFoldDB" id="A0A124GMG9"/>
<gene>
    <name evidence="1" type="ORF">ABT39_MTgene2487</name>
    <name evidence="2" type="ORF">ABT39_MTgene2506</name>
    <name evidence="3" type="ORF">ABT39_MTgene2513</name>
</gene>
<accession>A0A124GMG9</accession>
<sequence length="53" mass="6327">MQSLTHTFHFENHTRGQQFLFTLFTQTPIKNNCQSKIQLTRLMNRVYPAFLVV</sequence>
<protein>
    <submittedName>
        <fullName evidence="1">Uncharacterized protein</fullName>
    </submittedName>
</protein>